<sequence length="397" mass="42240">MNRKTTHRLLIVFFFVFSGLIQVYAEEINNSIAPPTNDDCVNAITLTVNPDYLCGTITSGTLLDATPSGVGTDGYLGSCNDADTKANDDVWFKFVATQTSHKIEISNILGTPNDLYVNVFDGGASGSCPSDSDFPMYCSDPENFDLASLTVGNTYFVRVYGNSASTGATTTFDICVGSMPSAPANDECANATEISSLPHNVSLDASAATNNSGFITTSGCMDINDGVWFKVEGDGGLISITAAPTSWDVGIAVYTGSCGSFTCVEDSNSGTIGITEGLSFASTTGVTYYINVGYPSGTLNESEGVFDLVITSSTLSIDEVLDKGFVYYPNPVDKVLKMRAKENIQQISLYSVLGKEIKRVYQDDIKADLNLDNLPSGTYFVKVFVSGSSGTFKILKK</sequence>
<gene>
    <name evidence="4" type="ORF">EGM88_00950</name>
</gene>
<dbReference type="Gene3D" id="2.60.120.380">
    <property type="match status" value="1"/>
</dbReference>
<keyword evidence="5" id="KW-1185">Reference proteome</keyword>
<dbReference type="NCBIfam" id="TIGR04183">
    <property type="entry name" value="Por_Secre_tail"/>
    <property type="match status" value="1"/>
</dbReference>
<evidence type="ECO:0000259" key="2">
    <source>
        <dbReference type="Pfam" id="PF18962"/>
    </source>
</evidence>
<protein>
    <submittedName>
        <fullName evidence="4">T9SS C-terminal target domain-containing protein</fullName>
    </submittedName>
</protein>
<keyword evidence="1" id="KW-0732">Signal</keyword>
<dbReference type="Pfam" id="PF18962">
    <property type="entry name" value="Por_Secre_tail"/>
    <property type="match status" value="1"/>
</dbReference>
<dbReference type="EMBL" id="RPFJ01000002">
    <property type="protein sequence ID" value="RPD99866.1"/>
    <property type="molecule type" value="Genomic_DNA"/>
</dbReference>
<dbReference type="InterPro" id="IPR026444">
    <property type="entry name" value="Secre_tail"/>
</dbReference>
<feature type="domain" description="Secretion system C-terminal sorting" evidence="2">
    <location>
        <begin position="328"/>
        <end position="386"/>
    </location>
</feature>
<name>A0A3N4P4L5_9FLAO</name>
<evidence type="ECO:0000256" key="1">
    <source>
        <dbReference type="ARBA" id="ARBA00022729"/>
    </source>
</evidence>
<dbReference type="OrthoDB" id="1398760at2"/>
<feature type="domain" description="T9SS-like galactose binding" evidence="3">
    <location>
        <begin position="36"/>
        <end position="174"/>
    </location>
</feature>
<organism evidence="4 5">
    <name type="scientific">Aureibaculum marinum</name>
    <dbReference type="NCBI Taxonomy" id="2487930"/>
    <lineage>
        <taxon>Bacteria</taxon>
        <taxon>Pseudomonadati</taxon>
        <taxon>Bacteroidota</taxon>
        <taxon>Flavobacteriia</taxon>
        <taxon>Flavobacteriales</taxon>
        <taxon>Flavobacteriaceae</taxon>
        <taxon>Aureibaculum</taxon>
    </lineage>
</organism>
<dbReference type="Proteomes" id="UP000270856">
    <property type="component" value="Unassembled WGS sequence"/>
</dbReference>
<proteinExistence type="predicted"/>
<dbReference type="AlphaFoldDB" id="A0A3N4P4L5"/>
<evidence type="ECO:0000313" key="5">
    <source>
        <dbReference type="Proteomes" id="UP000270856"/>
    </source>
</evidence>
<dbReference type="InterPro" id="IPR056600">
    <property type="entry name" value="GBD_T9SS_assoc"/>
</dbReference>
<comment type="caution">
    <text evidence="4">The sequence shown here is derived from an EMBL/GenBank/DDBJ whole genome shotgun (WGS) entry which is preliminary data.</text>
</comment>
<reference evidence="4 5" key="1">
    <citation type="submission" date="2018-11" db="EMBL/GenBank/DDBJ databases">
        <title>Aureibaculum marinum gen. nov., sp. nov., a member of the family Flavobacteriaceae isolated from the Bohai Sea.</title>
        <authorList>
            <person name="Ji X."/>
        </authorList>
    </citation>
    <scope>NUCLEOTIDE SEQUENCE [LARGE SCALE GENOMIC DNA]</scope>
    <source>
        <strain evidence="4 5">BH-SD17</strain>
    </source>
</reference>
<evidence type="ECO:0000313" key="4">
    <source>
        <dbReference type="EMBL" id="RPD99866.1"/>
    </source>
</evidence>
<dbReference type="Pfam" id="PF23759">
    <property type="entry name" value="GBD_T9SS_assoc"/>
    <property type="match status" value="1"/>
</dbReference>
<accession>A0A3N4P4L5</accession>
<evidence type="ECO:0000259" key="3">
    <source>
        <dbReference type="Pfam" id="PF23759"/>
    </source>
</evidence>
<dbReference type="RefSeq" id="WP_123896010.1">
    <property type="nucleotide sequence ID" value="NZ_RPFJ01000002.1"/>
</dbReference>